<feature type="modified residue" description="4-aspartylphosphate" evidence="5">
    <location>
        <position position="54"/>
    </location>
</feature>
<protein>
    <submittedName>
        <fullName evidence="8">LuxR family two component transcriptional regulator</fullName>
    </submittedName>
</protein>
<evidence type="ECO:0000256" key="1">
    <source>
        <dbReference type="ARBA" id="ARBA00022553"/>
    </source>
</evidence>
<comment type="caution">
    <text evidence="8">The sequence shown here is derived from an EMBL/GenBank/DDBJ whole genome shotgun (WGS) entry which is preliminary data.</text>
</comment>
<dbReference type="InterPro" id="IPR058245">
    <property type="entry name" value="NreC/VraR/RcsB-like_REC"/>
</dbReference>
<keyword evidence="2" id="KW-0805">Transcription regulation</keyword>
<organism evidence="8 9">
    <name type="scientific">Williamsia limnetica</name>
    <dbReference type="NCBI Taxonomy" id="882452"/>
    <lineage>
        <taxon>Bacteria</taxon>
        <taxon>Bacillati</taxon>
        <taxon>Actinomycetota</taxon>
        <taxon>Actinomycetes</taxon>
        <taxon>Mycobacteriales</taxon>
        <taxon>Nocardiaceae</taxon>
        <taxon>Williamsia</taxon>
    </lineage>
</organism>
<dbReference type="RefSeq" id="WP_110471748.1">
    <property type="nucleotide sequence ID" value="NZ_QJSP01000015.1"/>
</dbReference>
<gene>
    <name evidence="8" type="ORF">DFR67_11540</name>
</gene>
<dbReference type="PRINTS" id="PR00038">
    <property type="entry name" value="HTHLUXR"/>
</dbReference>
<dbReference type="Pfam" id="PF00072">
    <property type="entry name" value="Response_reg"/>
    <property type="match status" value="1"/>
</dbReference>
<dbReference type="PANTHER" id="PTHR43214:SF24">
    <property type="entry name" value="TRANSCRIPTIONAL REGULATORY PROTEIN NARL-RELATED"/>
    <property type="match status" value="1"/>
</dbReference>
<proteinExistence type="predicted"/>
<keyword evidence="1 5" id="KW-0597">Phosphoprotein</keyword>
<dbReference type="SUPFAM" id="SSF46894">
    <property type="entry name" value="C-terminal effector domain of the bipartite response regulators"/>
    <property type="match status" value="1"/>
</dbReference>
<dbReference type="GO" id="GO:0000160">
    <property type="term" value="P:phosphorelay signal transduction system"/>
    <property type="evidence" value="ECO:0007669"/>
    <property type="project" value="InterPro"/>
</dbReference>
<dbReference type="InterPro" id="IPR000792">
    <property type="entry name" value="Tscrpt_reg_LuxR_C"/>
</dbReference>
<feature type="domain" description="HTH luxR-type" evidence="6">
    <location>
        <begin position="146"/>
        <end position="211"/>
    </location>
</feature>
<dbReference type="Pfam" id="PF00196">
    <property type="entry name" value="GerE"/>
    <property type="match status" value="1"/>
</dbReference>
<dbReference type="Proteomes" id="UP000247591">
    <property type="component" value="Unassembled WGS sequence"/>
</dbReference>
<keyword evidence="4" id="KW-0804">Transcription</keyword>
<dbReference type="Gene3D" id="3.40.50.2300">
    <property type="match status" value="1"/>
</dbReference>
<dbReference type="AlphaFoldDB" id="A0A318RJ20"/>
<dbReference type="GO" id="GO:0006355">
    <property type="term" value="P:regulation of DNA-templated transcription"/>
    <property type="evidence" value="ECO:0007669"/>
    <property type="project" value="InterPro"/>
</dbReference>
<evidence type="ECO:0000256" key="4">
    <source>
        <dbReference type="ARBA" id="ARBA00023163"/>
    </source>
</evidence>
<dbReference type="SMART" id="SM00421">
    <property type="entry name" value="HTH_LUXR"/>
    <property type="match status" value="1"/>
</dbReference>
<evidence type="ECO:0000256" key="5">
    <source>
        <dbReference type="PROSITE-ProRule" id="PRU00169"/>
    </source>
</evidence>
<reference evidence="8 9" key="1">
    <citation type="submission" date="2018-06" db="EMBL/GenBank/DDBJ databases">
        <title>Genomic Encyclopedia of Type Strains, Phase IV (KMG-IV): sequencing the most valuable type-strain genomes for metagenomic binning, comparative biology and taxonomic classification.</title>
        <authorList>
            <person name="Goeker M."/>
        </authorList>
    </citation>
    <scope>NUCLEOTIDE SEQUENCE [LARGE SCALE GENOMIC DNA]</scope>
    <source>
        <strain evidence="8 9">DSM 45521</strain>
    </source>
</reference>
<dbReference type="InterPro" id="IPR001789">
    <property type="entry name" value="Sig_transdc_resp-reg_receiver"/>
</dbReference>
<feature type="domain" description="Response regulatory" evidence="7">
    <location>
        <begin position="3"/>
        <end position="119"/>
    </location>
</feature>
<dbReference type="PROSITE" id="PS50043">
    <property type="entry name" value="HTH_LUXR_2"/>
    <property type="match status" value="1"/>
</dbReference>
<dbReference type="InterPro" id="IPR011006">
    <property type="entry name" value="CheY-like_superfamily"/>
</dbReference>
<sequence>MTTVLVVDDHALFRAGLLAVLSAMDDVDVVGEAANGEDAVAAVESMQPQVVLMDLRMPGIGGLAATARIAERHPEVAVVVLTMSEDADSVFAALRAGARGYLLKEAGADDVQRTIAAVARGEAVFGPRVAEQVVGFFSSESTASTVPQAFPELTSREREVLELMARGLDNAAIARRLFLSEKTVRNRVSEILAKLRARTRAEAVARARDAGIGGAPG</sequence>
<evidence type="ECO:0000313" key="8">
    <source>
        <dbReference type="EMBL" id="PYE13715.1"/>
    </source>
</evidence>
<dbReference type="OrthoDB" id="9808843at2"/>
<evidence type="ECO:0000256" key="2">
    <source>
        <dbReference type="ARBA" id="ARBA00023015"/>
    </source>
</evidence>
<keyword evidence="3" id="KW-0238">DNA-binding</keyword>
<dbReference type="CDD" id="cd17535">
    <property type="entry name" value="REC_NarL-like"/>
    <property type="match status" value="1"/>
</dbReference>
<dbReference type="InterPro" id="IPR039420">
    <property type="entry name" value="WalR-like"/>
</dbReference>
<dbReference type="InterPro" id="IPR016032">
    <property type="entry name" value="Sig_transdc_resp-reg_C-effctor"/>
</dbReference>
<keyword evidence="9" id="KW-1185">Reference proteome</keyword>
<dbReference type="PROSITE" id="PS50110">
    <property type="entry name" value="RESPONSE_REGULATORY"/>
    <property type="match status" value="1"/>
</dbReference>
<evidence type="ECO:0000313" key="9">
    <source>
        <dbReference type="Proteomes" id="UP000247591"/>
    </source>
</evidence>
<dbReference type="SUPFAM" id="SSF52172">
    <property type="entry name" value="CheY-like"/>
    <property type="match status" value="1"/>
</dbReference>
<dbReference type="PANTHER" id="PTHR43214">
    <property type="entry name" value="TWO-COMPONENT RESPONSE REGULATOR"/>
    <property type="match status" value="1"/>
</dbReference>
<dbReference type="SMART" id="SM00448">
    <property type="entry name" value="REC"/>
    <property type="match status" value="1"/>
</dbReference>
<dbReference type="CDD" id="cd06170">
    <property type="entry name" value="LuxR_C_like"/>
    <property type="match status" value="1"/>
</dbReference>
<evidence type="ECO:0000259" key="6">
    <source>
        <dbReference type="PROSITE" id="PS50043"/>
    </source>
</evidence>
<dbReference type="EMBL" id="QJSP01000015">
    <property type="protein sequence ID" value="PYE13715.1"/>
    <property type="molecule type" value="Genomic_DNA"/>
</dbReference>
<dbReference type="GO" id="GO:0003677">
    <property type="term" value="F:DNA binding"/>
    <property type="evidence" value="ECO:0007669"/>
    <property type="project" value="UniProtKB-KW"/>
</dbReference>
<name>A0A318RJ20_WILLI</name>
<evidence type="ECO:0000256" key="3">
    <source>
        <dbReference type="ARBA" id="ARBA00023125"/>
    </source>
</evidence>
<accession>A0A318RJ20</accession>
<evidence type="ECO:0000259" key="7">
    <source>
        <dbReference type="PROSITE" id="PS50110"/>
    </source>
</evidence>